<dbReference type="GeneID" id="80351550"/>
<feature type="domain" description="DUF397" evidence="1">
    <location>
        <begin position="26"/>
        <end position="84"/>
    </location>
</feature>
<dbReference type="Pfam" id="PF04149">
    <property type="entry name" value="DUF397"/>
    <property type="match status" value="1"/>
</dbReference>
<geneLocation type="plasmid" evidence="2 3">
    <name>pFMUON74</name>
</geneLocation>
<dbReference type="KEGG" id="nwl:NWFMUON74_71830"/>
<reference evidence="2 3" key="1">
    <citation type="submission" date="2020-08" db="EMBL/GenBank/DDBJ databases">
        <title>Genome Sequencing of Nocardia wallacei strain FMUON74 and assembly.</title>
        <authorList>
            <person name="Toyokawa M."/>
            <person name="Uesaka K."/>
        </authorList>
    </citation>
    <scope>NUCLEOTIDE SEQUENCE [LARGE SCALE GENOMIC DNA]</scope>
    <source>
        <strain evidence="2 3">FMUON74</strain>
        <plasmid evidence="2 3">pFMUON74</plasmid>
    </source>
</reference>
<evidence type="ECO:0000259" key="1">
    <source>
        <dbReference type="Pfam" id="PF04149"/>
    </source>
</evidence>
<gene>
    <name evidence="2" type="ORF">NWFMUON74_71830</name>
</gene>
<evidence type="ECO:0000313" key="2">
    <source>
        <dbReference type="EMBL" id="BCK59411.1"/>
    </source>
</evidence>
<proteinExistence type="predicted"/>
<keyword evidence="3" id="KW-1185">Reference proteome</keyword>
<dbReference type="RefSeq" id="WP_187689692.1">
    <property type="nucleotide sequence ID" value="NZ_AP023397.1"/>
</dbReference>
<sequence length="150" mass="16226">MTTYSTVIWRKARRSGQNGACVEVGVWRKALRSGQNGNCVEVKSAGAAILIRDSKYLRDPSNDPEAQPIISITVAQWSDFLEAVAGRSEALTEPAITVHADGSATLTSADGVALDYTPTEWLYFSEAVTEGEFDDLTDQWTPAKSQLTGV</sequence>
<accession>A0A7G1KX65</accession>
<dbReference type="EMBL" id="AP023397">
    <property type="protein sequence ID" value="BCK59411.1"/>
    <property type="molecule type" value="Genomic_DNA"/>
</dbReference>
<evidence type="ECO:0000313" key="3">
    <source>
        <dbReference type="Proteomes" id="UP000516173"/>
    </source>
</evidence>
<protein>
    <recommendedName>
        <fullName evidence="1">DUF397 domain-containing protein</fullName>
    </recommendedName>
</protein>
<dbReference type="Proteomes" id="UP000516173">
    <property type="component" value="Plasmid pFMUON74"/>
</dbReference>
<organism evidence="2 3">
    <name type="scientific">Nocardia wallacei</name>
    <dbReference type="NCBI Taxonomy" id="480035"/>
    <lineage>
        <taxon>Bacteria</taxon>
        <taxon>Bacillati</taxon>
        <taxon>Actinomycetota</taxon>
        <taxon>Actinomycetes</taxon>
        <taxon>Mycobacteriales</taxon>
        <taxon>Nocardiaceae</taxon>
        <taxon>Nocardia</taxon>
    </lineage>
</organism>
<dbReference type="AlphaFoldDB" id="A0A7G1KX65"/>
<dbReference type="InterPro" id="IPR007278">
    <property type="entry name" value="DUF397"/>
</dbReference>
<keyword evidence="2" id="KW-0614">Plasmid</keyword>
<name>A0A7G1KX65_9NOCA</name>